<dbReference type="GO" id="GO:1990275">
    <property type="term" value="F:preribosome binding"/>
    <property type="evidence" value="ECO:0007669"/>
    <property type="project" value="TreeGrafter"/>
</dbReference>
<evidence type="ECO:0000259" key="8">
    <source>
        <dbReference type="SMART" id="SM00382"/>
    </source>
</evidence>
<feature type="domain" description="AAA+ ATPase" evidence="8">
    <location>
        <begin position="381"/>
        <end position="518"/>
    </location>
</feature>
<organism evidence="9 10">
    <name type="scientific">Argiope bruennichi</name>
    <name type="common">Wasp spider</name>
    <name type="synonym">Aranea bruennichi</name>
    <dbReference type="NCBI Taxonomy" id="94029"/>
    <lineage>
        <taxon>Eukaryota</taxon>
        <taxon>Metazoa</taxon>
        <taxon>Ecdysozoa</taxon>
        <taxon>Arthropoda</taxon>
        <taxon>Chelicerata</taxon>
        <taxon>Arachnida</taxon>
        <taxon>Araneae</taxon>
        <taxon>Araneomorphae</taxon>
        <taxon>Entelegynae</taxon>
        <taxon>Araneoidea</taxon>
        <taxon>Araneidae</taxon>
        <taxon>Argiope</taxon>
    </lineage>
</organism>
<keyword evidence="3 6" id="KW-0547">Nucleotide-binding</keyword>
<dbReference type="GO" id="GO:0005524">
    <property type="term" value="F:ATP binding"/>
    <property type="evidence" value="ECO:0007669"/>
    <property type="project" value="UniProtKB-KW"/>
</dbReference>
<feature type="domain" description="AAA+ ATPase" evidence="8">
    <location>
        <begin position="69"/>
        <end position="222"/>
    </location>
</feature>
<dbReference type="Pfam" id="PF17862">
    <property type="entry name" value="AAA_lid_3"/>
    <property type="match status" value="2"/>
</dbReference>
<dbReference type="InterPro" id="IPR027417">
    <property type="entry name" value="P-loop_NTPase"/>
</dbReference>
<dbReference type="Gene3D" id="3.40.50.300">
    <property type="entry name" value="P-loop containing nucleotide triphosphate hydrolases"/>
    <property type="match status" value="2"/>
</dbReference>
<evidence type="ECO:0000256" key="3">
    <source>
        <dbReference type="ARBA" id="ARBA00022741"/>
    </source>
</evidence>
<evidence type="ECO:0000256" key="1">
    <source>
        <dbReference type="ARBA" id="ARBA00004496"/>
    </source>
</evidence>
<dbReference type="SUPFAM" id="SSF52540">
    <property type="entry name" value="P-loop containing nucleoside triphosphate hydrolases"/>
    <property type="match status" value="2"/>
</dbReference>
<dbReference type="GO" id="GO:0003723">
    <property type="term" value="F:RNA binding"/>
    <property type="evidence" value="ECO:0007669"/>
    <property type="project" value="TreeGrafter"/>
</dbReference>
<comment type="similarity">
    <text evidence="5">Belongs to the AAA ATPase family. AFG2 subfamily.</text>
</comment>
<dbReference type="PROSITE" id="PS00674">
    <property type="entry name" value="AAA"/>
    <property type="match status" value="1"/>
</dbReference>
<dbReference type="GO" id="GO:0005634">
    <property type="term" value="C:nucleus"/>
    <property type="evidence" value="ECO:0007669"/>
    <property type="project" value="TreeGrafter"/>
</dbReference>
<dbReference type="InterPro" id="IPR003959">
    <property type="entry name" value="ATPase_AAA_core"/>
</dbReference>
<dbReference type="AlphaFoldDB" id="A0A8T0FP92"/>
<dbReference type="InterPro" id="IPR041569">
    <property type="entry name" value="AAA_lid_3"/>
</dbReference>
<name>A0A8T0FP92_ARGBR</name>
<dbReference type="PANTHER" id="PTHR23077">
    <property type="entry name" value="AAA-FAMILY ATPASE"/>
    <property type="match status" value="1"/>
</dbReference>
<keyword evidence="4 6" id="KW-0067">ATP-binding</keyword>
<dbReference type="InterPro" id="IPR003960">
    <property type="entry name" value="ATPase_AAA_CS"/>
</dbReference>
<proteinExistence type="inferred from homology"/>
<dbReference type="GO" id="GO:0042254">
    <property type="term" value="P:ribosome biogenesis"/>
    <property type="evidence" value="ECO:0007669"/>
    <property type="project" value="TreeGrafter"/>
</dbReference>
<accession>A0A8T0FP92</accession>
<gene>
    <name evidence="9" type="ORF">HNY73_003642</name>
</gene>
<comment type="caution">
    <text evidence="9">The sequence shown here is derived from an EMBL/GenBank/DDBJ whole genome shotgun (WGS) entry which is preliminary data.</text>
</comment>
<reference evidence="9" key="2">
    <citation type="submission" date="2020-06" db="EMBL/GenBank/DDBJ databases">
        <authorList>
            <person name="Sheffer M."/>
        </authorList>
    </citation>
    <scope>NUCLEOTIDE SEQUENCE</scope>
</reference>
<protein>
    <submittedName>
        <fullName evidence="9">Nuclear valosin-containing protein-like</fullName>
    </submittedName>
</protein>
<reference evidence="9" key="1">
    <citation type="journal article" date="2020" name="bioRxiv">
        <title>Chromosome-level reference genome of the European wasp spider Argiope bruennichi: a resource for studies on range expansion and evolutionary adaptation.</title>
        <authorList>
            <person name="Sheffer M.M."/>
            <person name="Hoppe A."/>
            <person name="Krehenwinkel H."/>
            <person name="Uhl G."/>
            <person name="Kuss A.W."/>
            <person name="Jensen L."/>
            <person name="Jensen C."/>
            <person name="Gillespie R.G."/>
            <person name="Hoff K.J."/>
            <person name="Prost S."/>
        </authorList>
    </citation>
    <scope>NUCLEOTIDE SEQUENCE</scope>
</reference>
<comment type="subcellular location">
    <subcellularLocation>
        <location evidence="1">Cytoplasm</location>
    </subcellularLocation>
</comment>
<dbReference type="GO" id="GO:0005737">
    <property type="term" value="C:cytoplasm"/>
    <property type="evidence" value="ECO:0007669"/>
    <property type="project" value="UniProtKB-SubCell"/>
</dbReference>
<keyword evidence="10" id="KW-1185">Reference proteome</keyword>
<dbReference type="InterPro" id="IPR050168">
    <property type="entry name" value="AAA_ATPase_domain"/>
</dbReference>
<evidence type="ECO:0000256" key="2">
    <source>
        <dbReference type="ARBA" id="ARBA00022490"/>
    </source>
</evidence>
<evidence type="ECO:0000256" key="6">
    <source>
        <dbReference type="RuleBase" id="RU003651"/>
    </source>
</evidence>
<dbReference type="PANTHER" id="PTHR23077:SF171">
    <property type="entry name" value="NUCLEAR VALOSIN-CONTAINING PROTEIN-LIKE"/>
    <property type="match status" value="1"/>
</dbReference>
<dbReference type="EMBL" id="JABXBU010000003">
    <property type="protein sequence ID" value="KAF8791988.1"/>
    <property type="molecule type" value="Genomic_DNA"/>
</dbReference>
<dbReference type="Gene3D" id="1.10.8.60">
    <property type="match status" value="2"/>
</dbReference>
<sequence length="621" mass="69275">MAKKRILKRDDEEGSTKRASMRSPNPERSVLNDGLLNLYKKELDCQKEKASSSQDESNTENKSKENSIETSKTPSKSGKRSKIAALTPKQSTVNFDNIGGLDKVLKEIGIPIIEVSATELVRGISGESESMIRDIFSAALATGRCILFIDEIDAICGKRETNENAMLKRMVTQMIKSFDELSQKDPEGNIVVIGATNMPDSLDNALRRGSRFTHEIAIGMPDEEGRLSILKAICKKNLCSDEDFHWVAHHTPGYVGADLKTLVSTARMKALDRVDSSLPSDQNSENVEDFEELLDAQPLSEVRKWFQKYNNSEEEIVLTLRDFKAALKECVPSSKREGFAFVPDTTWDEIGSYDDIKKELQRSIMWAVEDHKFFDRNKVSSSRGILLYGPKGCGKTLLAKAVANQCSINFIAVNGPELLNMYVGESEKAVRKCFERARNSAPCIIFFDEFDALCPPRSSSKENVAIERVVNQLLIESAGISGRKQVFLMAATNRLDKIDSAMLRPGRFDKVLYVGLPSPAARIEILKSLIKGRTLEEGLELEKIALDPRCENFSGADLANLIEEAGLKAVGEMRNSGQKREGVLVLSMRHFDEAFAEIKPSISEQERRYYEKLSAGHSKHN</sequence>
<evidence type="ECO:0000256" key="7">
    <source>
        <dbReference type="SAM" id="MobiDB-lite"/>
    </source>
</evidence>
<dbReference type="GO" id="GO:0016887">
    <property type="term" value="F:ATP hydrolysis activity"/>
    <property type="evidence" value="ECO:0007669"/>
    <property type="project" value="InterPro"/>
</dbReference>
<evidence type="ECO:0000256" key="5">
    <source>
        <dbReference type="ARBA" id="ARBA00061477"/>
    </source>
</evidence>
<evidence type="ECO:0000313" key="10">
    <source>
        <dbReference type="Proteomes" id="UP000807504"/>
    </source>
</evidence>
<keyword evidence="2" id="KW-0963">Cytoplasm</keyword>
<evidence type="ECO:0000256" key="4">
    <source>
        <dbReference type="ARBA" id="ARBA00022840"/>
    </source>
</evidence>
<feature type="region of interest" description="Disordered" evidence="7">
    <location>
        <begin position="45"/>
        <end position="85"/>
    </location>
</feature>
<dbReference type="Proteomes" id="UP000807504">
    <property type="component" value="Unassembled WGS sequence"/>
</dbReference>
<dbReference type="Pfam" id="PF00004">
    <property type="entry name" value="AAA"/>
    <property type="match status" value="2"/>
</dbReference>
<dbReference type="InterPro" id="IPR003593">
    <property type="entry name" value="AAA+_ATPase"/>
</dbReference>
<dbReference type="SMART" id="SM00382">
    <property type="entry name" value="AAA"/>
    <property type="match status" value="2"/>
</dbReference>
<dbReference type="FunFam" id="3.40.50.300:FF:000567">
    <property type="entry name" value="ATPase, AAA family protein"/>
    <property type="match status" value="1"/>
</dbReference>
<evidence type="ECO:0000313" key="9">
    <source>
        <dbReference type="EMBL" id="KAF8791988.1"/>
    </source>
</evidence>
<feature type="region of interest" description="Disordered" evidence="7">
    <location>
        <begin position="1"/>
        <end position="33"/>
    </location>
</feature>